<dbReference type="STRING" id="984486.A0A1E3QWP8"/>
<dbReference type="InterPro" id="IPR036249">
    <property type="entry name" value="Thioredoxin-like_sf"/>
</dbReference>
<protein>
    <recommendedName>
        <fullName evidence="3">Actin patches distal protein 1</fullName>
    </recommendedName>
</protein>
<dbReference type="PANTHER" id="PTHR31902">
    <property type="entry name" value="ACTIN PATCHES DISTAL PROTEIN 1"/>
    <property type="match status" value="1"/>
</dbReference>
<evidence type="ECO:0008006" key="3">
    <source>
        <dbReference type="Google" id="ProtNLM"/>
    </source>
</evidence>
<keyword evidence="2" id="KW-1185">Reference proteome</keyword>
<dbReference type="Gene3D" id="3.40.30.10">
    <property type="entry name" value="Glutaredoxin"/>
    <property type="match status" value="1"/>
</dbReference>
<accession>A0A1E3QWP8</accession>
<proteinExistence type="predicted"/>
<dbReference type="AlphaFoldDB" id="A0A1E3QWP8"/>
<dbReference type="CDD" id="cd03062">
    <property type="entry name" value="TRX_Fd_Sucrase"/>
    <property type="match status" value="1"/>
</dbReference>
<evidence type="ECO:0000313" key="2">
    <source>
        <dbReference type="Proteomes" id="UP000094336"/>
    </source>
</evidence>
<dbReference type="RefSeq" id="XP_018987414.1">
    <property type="nucleotide sequence ID" value="XM_019128147.1"/>
</dbReference>
<reference evidence="2" key="1">
    <citation type="submission" date="2016-05" db="EMBL/GenBank/DDBJ databases">
        <title>Comparative genomics of biotechnologically important yeasts.</title>
        <authorList>
            <consortium name="DOE Joint Genome Institute"/>
            <person name="Riley R."/>
            <person name="Haridas S."/>
            <person name="Wolfe K.H."/>
            <person name="Lopes M.R."/>
            <person name="Hittinger C.T."/>
            <person name="Goker M."/>
            <person name="Salamov A."/>
            <person name="Wisecaver J."/>
            <person name="Long T.M."/>
            <person name="Aerts A.L."/>
            <person name="Barry K."/>
            <person name="Choi C."/>
            <person name="Clum A."/>
            <person name="Coughlan A.Y."/>
            <person name="Deshpande S."/>
            <person name="Douglass A.P."/>
            <person name="Hanson S.J."/>
            <person name="Klenk H.-P."/>
            <person name="Labutti K."/>
            <person name="Lapidus A."/>
            <person name="Lindquist E."/>
            <person name="Lipzen A."/>
            <person name="Meier-Kolthoff J.P."/>
            <person name="Ohm R.A."/>
            <person name="Otillar R.P."/>
            <person name="Pangilinan J."/>
            <person name="Peng Y."/>
            <person name="Rokas A."/>
            <person name="Rosa C.A."/>
            <person name="Scheuner C."/>
            <person name="Sibirny A.A."/>
            <person name="Slot J.C."/>
            <person name="Stielow J.B."/>
            <person name="Sun H."/>
            <person name="Kurtzman C.P."/>
            <person name="Blackwell M."/>
            <person name="Grigoriev I.V."/>
            <person name="Jeffries T.W."/>
        </authorList>
    </citation>
    <scope>NUCLEOTIDE SEQUENCE [LARGE SCALE GENOMIC DNA]</scope>
    <source>
        <strain evidence="2">NRRL Y-12698</strain>
    </source>
</reference>
<evidence type="ECO:0000313" key="1">
    <source>
        <dbReference type="EMBL" id="ODQ82086.1"/>
    </source>
</evidence>
<name>A0A1E3QWP8_9ASCO</name>
<dbReference type="EMBL" id="KV454427">
    <property type="protein sequence ID" value="ODQ82086.1"/>
    <property type="molecule type" value="Genomic_DNA"/>
</dbReference>
<sequence>MVALFAKIFGSKAADLAKAKAEIAEIIPVVNESDDDTCSMDCGACTTSFPSSLKLSDEDDGNTVLWRSTANYDLHCVVPTGKTDWIRDATDVRGTVKKQIAEWSKSNTATKLVGKDGERGSIKVSTSSLPLGDEMDPAYINGTKADVLLLPYFVWVHGLTVDKVDSVLTEVVDILQKAQEDKSGDDTAELAGETTKLAIGEAEETTTLLVGETEEATKLPVGEVQGFAVKACGFQSHIFLCSHQTRDKRCGITAPIMKREMEDILRDKDLLRDYGDDRAGGVKVSFVNHVGGHKYTANVMIYKKNGDMIWLARCHPKNVQLILEESVLGKGRVWAEKVRLVQKTNPIAW</sequence>
<dbReference type="PANTHER" id="PTHR31902:SF14">
    <property type="entry name" value="ACTIN PATCHES DISTAL PROTEIN 1"/>
    <property type="match status" value="1"/>
</dbReference>
<dbReference type="InterPro" id="IPR009737">
    <property type="entry name" value="Aim32/Apd1-like"/>
</dbReference>
<dbReference type="SUPFAM" id="SSF52833">
    <property type="entry name" value="Thioredoxin-like"/>
    <property type="match status" value="1"/>
</dbReference>
<dbReference type="Proteomes" id="UP000094336">
    <property type="component" value="Unassembled WGS sequence"/>
</dbReference>
<dbReference type="OrthoDB" id="10253744at2759"/>
<dbReference type="Pfam" id="PF06999">
    <property type="entry name" value="Suc_Fer-like"/>
    <property type="match status" value="1"/>
</dbReference>
<organism evidence="1 2">
    <name type="scientific">Babjeviella inositovora NRRL Y-12698</name>
    <dbReference type="NCBI Taxonomy" id="984486"/>
    <lineage>
        <taxon>Eukaryota</taxon>
        <taxon>Fungi</taxon>
        <taxon>Dikarya</taxon>
        <taxon>Ascomycota</taxon>
        <taxon>Saccharomycotina</taxon>
        <taxon>Pichiomycetes</taxon>
        <taxon>Serinales incertae sedis</taxon>
        <taxon>Babjeviella</taxon>
    </lineage>
</organism>
<dbReference type="GeneID" id="30146000"/>
<gene>
    <name evidence="1" type="ORF">BABINDRAFT_160282</name>
</gene>